<feature type="compositionally biased region" description="Basic and acidic residues" evidence="1">
    <location>
        <begin position="115"/>
        <end position="126"/>
    </location>
</feature>
<evidence type="ECO:0000313" key="3">
    <source>
        <dbReference type="Proteomes" id="UP000297245"/>
    </source>
</evidence>
<feature type="region of interest" description="Disordered" evidence="1">
    <location>
        <begin position="67"/>
        <end position="126"/>
    </location>
</feature>
<accession>A0A4S8L1J3</accession>
<dbReference type="EMBL" id="ML179749">
    <property type="protein sequence ID" value="THU82210.1"/>
    <property type="molecule type" value="Genomic_DNA"/>
</dbReference>
<keyword evidence="3" id="KW-1185">Reference proteome</keyword>
<evidence type="ECO:0000256" key="1">
    <source>
        <dbReference type="SAM" id="MobiDB-lite"/>
    </source>
</evidence>
<feature type="compositionally biased region" description="Basic and acidic residues" evidence="1">
    <location>
        <begin position="95"/>
        <end position="106"/>
    </location>
</feature>
<evidence type="ECO:0000313" key="2">
    <source>
        <dbReference type="EMBL" id="THU82210.1"/>
    </source>
</evidence>
<name>A0A4S8L1J3_DENBC</name>
<organism evidence="2 3">
    <name type="scientific">Dendrothele bispora (strain CBS 962.96)</name>
    <dbReference type="NCBI Taxonomy" id="1314807"/>
    <lineage>
        <taxon>Eukaryota</taxon>
        <taxon>Fungi</taxon>
        <taxon>Dikarya</taxon>
        <taxon>Basidiomycota</taxon>
        <taxon>Agaricomycotina</taxon>
        <taxon>Agaricomycetes</taxon>
        <taxon>Agaricomycetidae</taxon>
        <taxon>Agaricales</taxon>
        <taxon>Agaricales incertae sedis</taxon>
        <taxon>Dendrothele</taxon>
    </lineage>
</organism>
<protein>
    <submittedName>
        <fullName evidence="2">Uncharacterized protein</fullName>
    </submittedName>
</protein>
<gene>
    <name evidence="2" type="ORF">K435DRAFT_784708</name>
</gene>
<dbReference type="Proteomes" id="UP000297245">
    <property type="component" value="Unassembled WGS sequence"/>
</dbReference>
<dbReference type="AlphaFoldDB" id="A0A4S8L1J3"/>
<reference evidence="2 3" key="1">
    <citation type="journal article" date="2019" name="Nat. Ecol. Evol.">
        <title>Megaphylogeny resolves global patterns of mushroom evolution.</title>
        <authorList>
            <person name="Varga T."/>
            <person name="Krizsan K."/>
            <person name="Foldi C."/>
            <person name="Dima B."/>
            <person name="Sanchez-Garcia M."/>
            <person name="Sanchez-Ramirez S."/>
            <person name="Szollosi G.J."/>
            <person name="Szarkandi J.G."/>
            <person name="Papp V."/>
            <person name="Albert L."/>
            <person name="Andreopoulos W."/>
            <person name="Angelini C."/>
            <person name="Antonin V."/>
            <person name="Barry K.W."/>
            <person name="Bougher N.L."/>
            <person name="Buchanan P."/>
            <person name="Buyck B."/>
            <person name="Bense V."/>
            <person name="Catcheside P."/>
            <person name="Chovatia M."/>
            <person name="Cooper J."/>
            <person name="Damon W."/>
            <person name="Desjardin D."/>
            <person name="Finy P."/>
            <person name="Geml J."/>
            <person name="Haridas S."/>
            <person name="Hughes K."/>
            <person name="Justo A."/>
            <person name="Karasinski D."/>
            <person name="Kautmanova I."/>
            <person name="Kiss B."/>
            <person name="Kocsube S."/>
            <person name="Kotiranta H."/>
            <person name="LaButti K.M."/>
            <person name="Lechner B.E."/>
            <person name="Liimatainen K."/>
            <person name="Lipzen A."/>
            <person name="Lukacs Z."/>
            <person name="Mihaltcheva S."/>
            <person name="Morgado L.N."/>
            <person name="Niskanen T."/>
            <person name="Noordeloos M.E."/>
            <person name="Ohm R.A."/>
            <person name="Ortiz-Santana B."/>
            <person name="Ovrebo C."/>
            <person name="Racz N."/>
            <person name="Riley R."/>
            <person name="Savchenko A."/>
            <person name="Shiryaev A."/>
            <person name="Soop K."/>
            <person name="Spirin V."/>
            <person name="Szebenyi C."/>
            <person name="Tomsovsky M."/>
            <person name="Tulloss R.E."/>
            <person name="Uehling J."/>
            <person name="Grigoriev I.V."/>
            <person name="Vagvolgyi C."/>
            <person name="Papp T."/>
            <person name="Martin F.M."/>
            <person name="Miettinen O."/>
            <person name="Hibbett D.S."/>
            <person name="Nagy L.G."/>
        </authorList>
    </citation>
    <scope>NUCLEOTIDE SEQUENCE [LARGE SCALE GENOMIC DNA]</scope>
    <source>
        <strain evidence="2 3">CBS 962.96</strain>
    </source>
</reference>
<proteinExistence type="predicted"/>
<sequence length="126" mass="13353">MLGLGIMKRGYEDNSNGRRYKTGRKARCRGGRCRMVVVGAEQEQEGMVMFTGVGAGGGLGVNWNWRRVDGGSGEGPGVVGNREGSDGAIAEAEAEDRGGTAEDRTGAEGQSTTGAREEREGREDRE</sequence>